<keyword evidence="2" id="KW-0677">Repeat</keyword>
<dbReference type="SMART" id="SM00698">
    <property type="entry name" value="MORN"/>
    <property type="match status" value="6"/>
</dbReference>
<dbReference type="InterPro" id="IPR051984">
    <property type="entry name" value="Alsin"/>
</dbReference>
<evidence type="ECO:0000313" key="4">
    <source>
        <dbReference type="EMBL" id="ENN76274.1"/>
    </source>
</evidence>
<dbReference type="InterPro" id="IPR000408">
    <property type="entry name" value="Reg_chr_condens"/>
</dbReference>
<dbReference type="Pfam" id="PF25389">
    <property type="entry name" value="DH_ALS2"/>
    <property type="match status" value="1"/>
</dbReference>
<dbReference type="Pfam" id="PF02493">
    <property type="entry name" value="MORN"/>
    <property type="match status" value="6"/>
</dbReference>
<sequence>MNHSFNLWIHNRNVEVLATISEPTKKIANIGNHLFLLTSSNVLHEGFLEQTEEQSFVSFRELPNQLQAVDIQSHDDSLFVIDGNGSVLKCNEQLEVLKEINLLEEYQCALGHSTLTYKVKVKSLAIGKFGALYVSESNQLWGSGDMPQIGITSDVPRKVAFFSGRIVHGISVGADFAVVVVGKPTVETENSFCDTLFAPACQLCSSNSQKSSDCSPTHLCPLGMRLQSDDLDNTTSEELEAASANSGVKLEGDDKTEKNIIFRNTEAAKDFLTRQISRMSSVGEEYLMECTEKPTRIFKENMTNVATLVYEGVKTVGDKVATLSRHVSSSSEHTNLSENSQQRKNSKEDFLLSVSQSTSERDLQDLEVQDNVDVIVNQGKDLLNREVWMWGNVKHGCIVFLGVDTKMDLPVILSILSKSGVSKISLQNYHACALTLDGRVFLWGRNNDHQVTLENKADQSVPKLFVCNMNERVIDATCGDYFTVILTTKNNVTYFGRSSQSYQTIYHRFMSESEDSGEKPVELFSNFLSSSEYSVLNVGPKCEESFNNFVVKEQNMLEEMLCVHQQILRLLIKKSNDLEDGELYDLLCKNYRDFLHFLAVNIESLLQYRNGLIGINDVTIVKNYKEFLLIYQNYVDCIQNVSAISGFAAIATTIAVSPQLYSLRTGTLKEKTNNDQDIAVLLTSPAKRVGFYMDFFRKFCNIDYQTRWKDFMEYVDCKGKEAEKTRIFWMNAGSTIKYMMEPKRRLICDSQSDPINLQSSSRFSSHRFVLFSDIFAHISGSSPHLHALNMIWLDIPHHESLHLICLKLPEETLTLVAPDGVTKNTWYHALQHAIKAALNKTDLFQPPLARNGKYTFTKPGVFKDAQYTGRWLNAKMHGSGKMVWSDGRSYTGQFSNNSLSGYGSMDIPNFGELNGLSTAFSTYEGDWKDNKQNGYGTFTYSSKDIYKGYFKDGQFHGHGLLRKGTFMANSASLYIGEWDAGRKCGYGVMDEISTGEKYLGCWSDHKEGSGLIVTSEGTYYEGNFHNDVLSGHGVMVLDDGTHYDGEFKGTGILGGKGAVTLPSGHVIEGHLIGSLEEGIKINAATLRKTADLNQALPKSFGQLCTAPANKWKALFKHCREVLGLDDGAASVETPRIWQNVAVYLTSASTLKRRKGDDGSLQNSLNNLDVIPPFGRDKITIESYMEIRAYLNRAFESPLHPLGSLLNNLCEAYISSYSGKVHPILVNHAIMEVIDVAQRVYGIIVYLFPALPSCESEYVLNRTDDDYEIINYQSLLYPLILPKVYNCLCTLLSLKNESQEKQYKKVLIEWNKLSDRSLMSGLSVEKKFLHLDQCINLSDKSCAFVEAIETLQQIITVFLPIEKLSVIRSTVKKMTPVAQELLGDAYVWNMDDLFPLFLYVVVRARIPHLGAELEFMEHFMDRNLENGELGIMFTTLKACYQQILQDKSVFIL</sequence>
<dbReference type="InterPro" id="IPR037191">
    <property type="entry name" value="VPS9_dom_sf"/>
</dbReference>
<dbReference type="InterPro" id="IPR059093">
    <property type="entry name" value="HA_Alsin"/>
</dbReference>
<evidence type="ECO:0000256" key="2">
    <source>
        <dbReference type="ARBA" id="ARBA00022737"/>
    </source>
</evidence>
<protein>
    <submittedName>
        <fullName evidence="4">Uncharacterized protein</fullName>
    </submittedName>
</protein>
<dbReference type="Pfam" id="PF02204">
    <property type="entry name" value="VPS9"/>
    <property type="match status" value="1"/>
</dbReference>
<dbReference type="GO" id="GO:0005737">
    <property type="term" value="C:cytoplasm"/>
    <property type="evidence" value="ECO:0007669"/>
    <property type="project" value="TreeGrafter"/>
</dbReference>
<dbReference type="PANTHER" id="PTHR46089:SF2">
    <property type="entry name" value="ALSIN HOMOLOG"/>
    <property type="match status" value="1"/>
</dbReference>
<feature type="compositionally biased region" description="Polar residues" evidence="3">
    <location>
        <begin position="326"/>
        <end position="343"/>
    </location>
</feature>
<dbReference type="Gene3D" id="2.20.110.10">
    <property type="entry name" value="Histone H3 K4-specific methyltransferase SET7/9 N-terminal domain"/>
    <property type="match status" value="3"/>
</dbReference>
<dbReference type="SUPFAM" id="SSF109993">
    <property type="entry name" value="VPS9 domain"/>
    <property type="match status" value="1"/>
</dbReference>
<evidence type="ECO:0000256" key="3">
    <source>
        <dbReference type="SAM" id="MobiDB-lite"/>
    </source>
</evidence>
<dbReference type="PANTHER" id="PTHR46089">
    <property type="entry name" value="ALSIN HOMOLOG"/>
    <property type="match status" value="1"/>
</dbReference>
<keyword evidence="1" id="KW-0344">Guanine-nucleotide releasing factor</keyword>
<dbReference type="PROSITE" id="PS51205">
    <property type="entry name" value="VPS9"/>
    <property type="match status" value="1"/>
</dbReference>
<dbReference type="InterPro" id="IPR003123">
    <property type="entry name" value="VPS9"/>
</dbReference>
<dbReference type="InterPro" id="IPR057248">
    <property type="entry name" value="Alsin-like_PH"/>
</dbReference>
<dbReference type="Pfam" id="PF26202">
    <property type="entry name" value="HA_Alsin"/>
    <property type="match status" value="1"/>
</dbReference>
<feature type="region of interest" description="Disordered" evidence="3">
    <location>
        <begin position="326"/>
        <end position="351"/>
    </location>
</feature>
<dbReference type="SUPFAM" id="SSF82185">
    <property type="entry name" value="Histone H3 K4-specific methyltransferase SET7/9 N-terminal domain"/>
    <property type="match status" value="2"/>
</dbReference>
<dbReference type="OrthoDB" id="48314at2759"/>
<dbReference type="GO" id="GO:0031267">
    <property type="term" value="F:small GTPase binding"/>
    <property type="evidence" value="ECO:0007669"/>
    <property type="project" value="TreeGrafter"/>
</dbReference>
<dbReference type="InterPro" id="IPR009091">
    <property type="entry name" value="RCC1/BLIP-II"/>
</dbReference>
<gene>
    <name evidence="4" type="ORF">YQE_07238</name>
</gene>
<dbReference type="OMA" id="YYPEREI"/>
<dbReference type="GO" id="GO:0016197">
    <property type="term" value="P:endosomal transport"/>
    <property type="evidence" value="ECO:0007669"/>
    <property type="project" value="TreeGrafter"/>
</dbReference>
<dbReference type="GO" id="GO:0005085">
    <property type="term" value="F:guanyl-nucleotide exchange factor activity"/>
    <property type="evidence" value="ECO:0007669"/>
    <property type="project" value="UniProtKB-KW"/>
</dbReference>
<name>N6T7S3_DENPD</name>
<reference evidence="4" key="1">
    <citation type="journal article" date="2013" name="Genome Biol.">
        <title>Draft genome of the mountain pine beetle, Dendroctonus ponderosae Hopkins, a major forest pest.</title>
        <authorList>
            <person name="Keeling C.I."/>
            <person name="Yuen M.M."/>
            <person name="Liao N.Y."/>
            <person name="Docking T.R."/>
            <person name="Chan S.K."/>
            <person name="Taylor G.A."/>
            <person name="Palmquist D.L."/>
            <person name="Jackman S.D."/>
            <person name="Nguyen A."/>
            <person name="Li M."/>
            <person name="Henderson H."/>
            <person name="Janes J.K."/>
            <person name="Zhao Y."/>
            <person name="Pandoh P."/>
            <person name="Moore R."/>
            <person name="Sperling F.A."/>
            <person name="Huber D.P."/>
            <person name="Birol I."/>
            <person name="Jones S.J."/>
            <person name="Bohlmann J."/>
        </authorList>
    </citation>
    <scope>NUCLEOTIDE SEQUENCE</scope>
</reference>
<feature type="non-terminal residue" evidence="4">
    <location>
        <position position="1"/>
    </location>
</feature>
<dbReference type="Pfam" id="PF25384">
    <property type="entry name" value="Alsin_RLD"/>
    <property type="match status" value="1"/>
</dbReference>
<dbReference type="Pfam" id="PF25383">
    <property type="entry name" value="PH_alsin"/>
    <property type="match status" value="1"/>
</dbReference>
<proteinExistence type="predicted"/>
<dbReference type="Gene3D" id="2.130.10.30">
    <property type="entry name" value="Regulator of chromosome condensation 1/beta-lactamase-inhibitor protein II"/>
    <property type="match status" value="2"/>
</dbReference>
<dbReference type="Gene3D" id="1.20.1050.80">
    <property type="entry name" value="VPS9 domain"/>
    <property type="match status" value="1"/>
</dbReference>
<organism evidence="4">
    <name type="scientific">Dendroctonus ponderosae</name>
    <name type="common">Mountain pine beetle</name>
    <dbReference type="NCBI Taxonomy" id="77166"/>
    <lineage>
        <taxon>Eukaryota</taxon>
        <taxon>Metazoa</taxon>
        <taxon>Ecdysozoa</taxon>
        <taxon>Arthropoda</taxon>
        <taxon>Hexapoda</taxon>
        <taxon>Insecta</taxon>
        <taxon>Pterygota</taxon>
        <taxon>Neoptera</taxon>
        <taxon>Endopterygota</taxon>
        <taxon>Coleoptera</taxon>
        <taxon>Polyphaga</taxon>
        <taxon>Cucujiformia</taxon>
        <taxon>Curculionidae</taxon>
        <taxon>Scolytinae</taxon>
        <taxon>Dendroctonus</taxon>
    </lineage>
</organism>
<dbReference type="InterPro" id="IPR003409">
    <property type="entry name" value="MORN"/>
</dbReference>
<dbReference type="PROSITE" id="PS50012">
    <property type="entry name" value="RCC1_3"/>
    <property type="match status" value="1"/>
</dbReference>
<evidence type="ECO:0000256" key="1">
    <source>
        <dbReference type="ARBA" id="ARBA00022658"/>
    </source>
</evidence>
<accession>N6T7S3</accession>
<dbReference type="EMBL" id="KB740984">
    <property type="protein sequence ID" value="ENN76274.1"/>
    <property type="molecule type" value="Genomic_DNA"/>
</dbReference>
<dbReference type="SUPFAM" id="SSF50985">
    <property type="entry name" value="RCC1/BLIP-II"/>
    <property type="match status" value="2"/>
</dbReference>